<feature type="domain" description="Reverse transcriptase/retrotransposon-derived protein RNase H-like" evidence="1">
    <location>
        <begin position="14"/>
        <end position="62"/>
    </location>
</feature>
<name>A0A699ICX9_TANCI</name>
<dbReference type="SUPFAM" id="SSF56672">
    <property type="entry name" value="DNA/RNA polymerases"/>
    <property type="match status" value="1"/>
</dbReference>
<keyword evidence="2" id="KW-0548">Nucleotidyltransferase</keyword>
<dbReference type="EMBL" id="BKCJ010267225">
    <property type="protein sequence ID" value="GEZ33954.1"/>
    <property type="molecule type" value="Genomic_DNA"/>
</dbReference>
<evidence type="ECO:0000313" key="2">
    <source>
        <dbReference type="EMBL" id="GEZ33954.1"/>
    </source>
</evidence>
<comment type="caution">
    <text evidence="2">The sequence shown here is derived from an EMBL/GenBank/DDBJ whole genome shotgun (WGS) entry which is preliminary data.</text>
</comment>
<dbReference type="InterPro" id="IPR041577">
    <property type="entry name" value="RT_RNaseH_2"/>
</dbReference>
<dbReference type="GO" id="GO:0003964">
    <property type="term" value="F:RNA-directed DNA polymerase activity"/>
    <property type="evidence" value="ECO:0007669"/>
    <property type="project" value="UniProtKB-KW"/>
</dbReference>
<keyword evidence="2" id="KW-0808">Transferase</keyword>
<organism evidence="2">
    <name type="scientific">Tanacetum cinerariifolium</name>
    <name type="common">Dalmatian daisy</name>
    <name type="synonym">Chrysanthemum cinerariifolium</name>
    <dbReference type="NCBI Taxonomy" id="118510"/>
    <lineage>
        <taxon>Eukaryota</taxon>
        <taxon>Viridiplantae</taxon>
        <taxon>Streptophyta</taxon>
        <taxon>Embryophyta</taxon>
        <taxon>Tracheophyta</taxon>
        <taxon>Spermatophyta</taxon>
        <taxon>Magnoliopsida</taxon>
        <taxon>eudicotyledons</taxon>
        <taxon>Gunneridae</taxon>
        <taxon>Pentapetalae</taxon>
        <taxon>asterids</taxon>
        <taxon>campanulids</taxon>
        <taxon>Asterales</taxon>
        <taxon>Asteraceae</taxon>
        <taxon>Asteroideae</taxon>
        <taxon>Anthemideae</taxon>
        <taxon>Anthemidinae</taxon>
        <taxon>Tanacetum</taxon>
    </lineage>
</organism>
<keyword evidence="2" id="KW-0695">RNA-directed DNA polymerase</keyword>
<reference evidence="2" key="1">
    <citation type="journal article" date="2019" name="Sci. Rep.">
        <title>Draft genome of Tanacetum cinerariifolium, the natural source of mosquito coil.</title>
        <authorList>
            <person name="Yamashiro T."/>
            <person name="Shiraishi A."/>
            <person name="Satake H."/>
            <person name="Nakayama K."/>
        </authorList>
    </citation>
    <scope>NUCLEOTIDE SEQUENCE</scope>
</reference>
<dbReference type="AlphaFoldDB" id="A0A699ICX9"/>
<dbReference type="PANTHER" id="PTHR34072">
    <property type="entry name" value="ENZYMATIC POLYPROTEIN-RELATED"/>
    <property type="match status" value="1"/>
</dbReference>
<evidence type="ECO:0000259" key="1">
    <source>
        <dbReference type="Pfam" id="PF17919"/>
    </source>
</evidence>
<dbReference type="Pfam" id="PF17919">
    <property type="entry name" value="RT_RNaseH_2"/>
    <property type="match status" value="1"/>
</dbReference>
<gene>
    <name evidence="2" type="ORF">Tci_505927</name>
</gene>
<dbReference type="InterPro" id="IPR043502">
    <property type="entry name" value="DNA/RNA_pol_sf"/>
</dbReference>
<dbReference type="Gene3D" id="3.30.70.270">
    <property type="match status" value="1"/>
</dbReference>
<dbReference type="PANTHER" id="PTHR34072:SF52">
    <property type="entry name" value="RIBONUCLEASE H"/>
    <property type="match status" value="1"/>
</dbReference>
<dbReference type="InterPro" id="IPR043128">
    <property type="entry name" value="Rev_trsase/Diguanyl_cyclase"/>
</dbReference>
<accession>A0A699ICX9</accession>
<proteinExistence type="predicted"/>
<protein>
    <submittedName>
        <fullName evidence="2">Reverse transcriptase domain-containing protein</fullName>
    </submittedName>
</protein>
<sequence>MTRLLEKDTSFIFSQECVDAFQTLKRKLTEAVILIAPDWDMPFELMCDASDFAIGVVLGQQYMVKDLGMSLNVVDQGGNEATVLPGAPLFLSLVSSMACDDGDGCVTMVSLDGW</sequence>